<sequence>MHPALQIQEILLATVFRLVGGKQLATADLAALARTCHAFKDPALDVSTYPTCTVSAGSVSSGVYKVLFASQKAYTERVDILQSYTRRIRSIAVIVSTSILVSLTVKVHNLRLLKDSLKSLSQTSPSLCKLLLQPCRVNMDRFDTAFMCQCCLPWDFLGRHHSCASVSHVCFDPDDGEDNHEGKCWVMYKTPLERTL</sequence>
<keyword evidence="2" id="KW-1185">Reference proteome</keyword>
<dbReference type="EMBL" id="WHUW01000007">
    <property type="protein sequence ID" value="KAF8443928.1"/>
    <property type="molecule type" value="Genomic_DNA"/>
</dbReference>
<dbReference type="Proteomes" id="UP001194468">
    <property type="component" value="Unassembled WGS sequence"/>
</dbReference>
<evidence type="ECO:0000313" key="2">
    <source>
        <dbReference type="Proteomes" id="UP001194468"/>
    </source>
</evidence>
<reference evidence="1" key="2">
    <citation type="journal article" date="2020" name="Nat. Commun.">
        <title>Large-scale genome sequencing of mycorrhizal fungi provides insights into the early evolution of symbiotic traits.</title>
        <authorList>
            <person name="Miyauchi S."/>
            <person name="Kiss E."/>
            <person name="Kuo A."/>
            <person name="Drula E."/>
            <person name="Kohler A."/>
            <person name="Sanchez-Garcia M."/>
            <person name="Morin E."/>
            <person name="Andreopoulos B."/>
            <person name="Barry K.W."/>
            <person name="Bonito G."/>
            <person name="Buee M."/>
            <person name="Carver A."/>
            <person name="Chen C."/>
            <person name="Cichocki N."/>
            <person name="Clum A."/>
            <person name="Culley D."/>
            <person name="Crous P.W."/>
            <person name="Fauchery L."/>
            <person name="Girlanda M."/>
            <person name="Hayes R.D."/>
            <person name="Keri Z."/>
            <person name="LaButti K."/>
            <person name="Lipzen A."/>
            <person name="Lombard V."/>
            <person name="Magnuson J."/>
            <person name="Maillard F."/>
            <person name="Murat C."/>
            <person name="Nolan M."/>
            <person name="Ohm R.A."/>
            <person name="Pangilinan J."/>
            <person name="Pereira M.F."/>
            <person name="Perotto S."/>
            <person name="Peter M."/>
            <person name="Pfister S."/>
            <person name="Riley R."/>
            <person name="Sitrit Y."/>
            <person name="Stielow J.B."/>
            <person name="Szollosi G."/>
            <person name="Zifcakova L."/>
            <person name="Stursova M."/>
            <person name="Spatafora J.W."/>
            <person name="Tedersoo L."/>
            <person name="Vaario L.M."/>
            <person name="Yamada A."/>
            <person name="Yan M."/>
            <person name="Wang P."/>
            <person name="Xu J."/>
            <person name="Bruns T."/>
            <person name="Baldrian P."/>
            <person name="Vilgalys R."/>
            <person name="Dunand C."/>
            <person name="Henrissat B."/>
            <person name="Grigoriev I.V."/>
            <person name="Hibbett D."/>
            <person name="Nagy L.G."/>
            <person name="Martin F.M."/>
        </authorList>
    </citation>
    <scope>NUCLEOTIDE SEQUENCE</scope>
    <source>
        <strain evidence="1">BED1</strain>
    </source>
</reference>
<comment type="caution">
    <text evidence="1">The sequence shown here is derived from an EMBL/GenBank/DDBJ whole genome shotgun (WGS) entry which is preliminary data.</text>
</comment>
<organism evidence="1 2">
    <name type="scientific">Boletus edulis BED1</name>
    <dbReference type="NCBI Taxonomy" id="1328754"/>
    <lineage>
        <taxon>Eukaryota</taxon>
        <taxon>Fungi</taxon>
        <taxon>Dikarya</taxon>
        <taxon>Basidiomycota</taxon>
        <taxon>Agaricomycotina</taxon>
        <taxon>Agaricomycetes</taxon>
        <taxon>Agaricomycetidae</taxon>
        <taxon>Boletales</taxon>
        <taxon>Boletineae</taxon>
        <taxon>Boletaceae</taxon>
        <taxon>Boletoideae</taxon>
        <taxon>Boletus</taxon>
    </lineage>
</organism>
<name>A0AAD4GI82_BOLED</name>
<reference evidence="1" key="1">
    <citation type="submission" date="2019-10" db="EMBL/GenBank/DDBJ databases">
        <authorList>
            <consortium name="DOE Joint Genome Institute"/>
            <person name="Kuo A."/>
            <person name="Miyauchi S."/>
            <person name="Kiss E."/>
            <person name="Drula E."/>
            <person name="Kohler A."/>
            <person name="Sanchez-Garcia M."/>
            <person name="Andreopoulos B."/>
            <person name="Barry K.W."/>
            <person name="Bonito G."/>
            <person name="Buee M."/>
            <person name="Carver A."/>
            <person name="Chen C."/>
            <person name="Cichocki N."/>
            <person name="Clum A."/>
            <person name="Culley D."/>
            <person name="Crous P.W."/>
            <person name="Fauchery L."/>
            <person name="Girlanda M."/>
            <person name="Hayes R."/>
            <person name="Keri Z."/>
            <person name="LaButti K."/>
            <person name="Lipzen A."/>
            <person name="Lombard V."/>
            <person name="Magnuson J."/>
            <person name="Maillard F."/>
            <person name="Morin E."/>
            <person name="Murat C."/>
            <person name="Nolan M."/>
            <person name="Ohm R."/>
            <person name="Pangilinan J."/>
            <person name="Pereira M."/>
            <person name="Perotto S."/>
            <person name="Peter M."/>
            <person name="Riley R."/>
            <person name="Sitrit Y."/>
            <person name="Stielow B."/>
            <person name="Szollosi G."/>
            <person name="Zifcakova L."/>
            <person name="Stursova M."/>
            <person name="Spatafora J.W."/>
            <person name="Tedersoo L."/>
            <person name="Vaario L.-M."/>
            <person name="Yamada A."/>
            <person name="Yan M."/>
            <person name="Wang P."/>
            <person name="Xu J."/>
            <person name="Bruns T."/>
            <person name="Baldrian P."/>
            <person name="Vilgalys R."/>
            <person name="Henrissat B."/>
            <person name="Grigoriev I.V."/>
            <person name="Hibbett D."/>
            <person name="Nagy L.G."/>
            <person name="Martin F.M."/>
        </authorList>
    </citation>
    <scope>NUCLEOTIDE SEQUENCE</scope>
    <source>
        <strain evidence="1">BED1</strain>
    </source>
</reference>
<accession>A0AAD4GI82</accession>
<protein>
    <submittedName>
        <fullName evidence="1">Uncharacterized protein</fullName>
    </submittedName>
</protein>
<evidence type="ECO:0000313" key="1">
    <source>
        <dbReference type="EMBL" id="KAF8443928.1"/>
    </source>
</evidence>
<proteinExistence type="predicted"/>
<gene>
    <name evidence="1" type="ORF">L210DRAFT_3759068</name>
</gene>
<dbReference type="AlphaFoldDB" id="A0AAD4GI82"/>